<comment type="caution">
    <text evidence="3">The sequence shown here is derived from an EMBL/GenBank/DDBJ whole genome shotgun (WGS) entry which is preliminary data.</text>
</comment>
<dbReference type="Pfam" id="PF01548">
    <property type="entry name" value="DEDD_Tnp_IS110"/>
    <property type="match status" value="1"/>
</dbReference>
<reference evidence="3 4" key="1">
    <citation type="submission" date="2024-09" db="EMBL/GenBank/DDBJ databases">
        <authorList>
            <person name="Sun Q."/>
            <person name="Mori K."/>
        </authorList>
    </citation>
    <scope>NUCLEOTIDE SEQUENCE [LARGE SCALE GENOMIC DNA]</scope>
    <source>
        <strain evidence="3 4">CCM 7468</strain>
    </source>
</reference>
<dbReference type="Proteomes" id="UP001589789">
    <property type="component" value="Unassembled WGS sequence"/>
</dbReference>
<sequence>MPNPVAPHVIGLDIAKSVFQAHGADASGRAVLRRRLRRAEVLGFFARLSPCVVGIEACPSGHYGARELIALGHEVRLIPPQFVRPFVKTNKNDAADAEAISEAVLRPSMRFVPVKSAEQQAAMMIHRTRALLLRQRTQLINALRGHLAEFGLVASRGTRNIRQLADLVEETDSATLPDAARAMLVIILEQIREVAVRVAGIDRTLDSWAKSSEECRRLMAIPGVGTISATALVLAMGDPARFRSGRHFAAWLGLVLRQNSSGEKERLGRISKRGDGYIRTLLIHGARSITRWHRESWSWLAGMMARRPTNVVAVAIANKTARTAWALLARGRAFEARGSRSAAAA</sequence>
<dbReference type="RefSeq" id="WP_377054253.1">
    <property type="nucleotide sequence ID" value="NZ_JBHLVZ010000079.1"/>
</dbReference>
<proteinExistence type="predicted"/>
<dbReference type="InterPro" id="IPR002525">
    <property type="entry name" value="Transp_IS110-like_N"/>
</dbReference>
<name>A0ABV6IWZ8_9PROT</name>
<evidence type="ECO:0000259" key="1">
    <source>
        <dbReference type="Pfam" id="PF01548"/>
    </source>
</evidence>
<dbReference type="PANTHER" id="PTHR33055:SF3">
    <property type="entry name" value="PUTATIVE TRANSPOSASE FOR IS117-RELATED"/>
    <property type="match status" value="1"/>
</dbReference>
<feature type="domain" description="Transposase IS110-like N-terminal" evidence="1">
    <location>
        <begin position="10"/>
        <end position="149"/>
    </location>
</feature>
<evidence type="ECO:0000313" key="3">
    <source>
        <dbReference type="EMBL" id="MFC0388133.1"/>
    </source>
</evidence>
<keyword evidence="4" id="KW-1185">Reference proteome</keyword>
<dbReference type="PANTHER" id="PTHR33055">
    <property type="entry name" value="TRANSPOSASE FOR INSERTION SEQUENCE ELEMENT IS1111A"/>
    <property type="match status" value="1"/>
</dbReference>
<dbReference type="Pfam" id="PF02371">
    <property type="entry name" value="Transposase_20"/>
    <property type="match status" value="1"/>
</dbReference>
<dbReference type="InterPro" id="IPR047650">
    <property type="entry name" value="Transpos_IS110"/>
</dbReference>
<dbReference type="InterPro" id="IPR003346">
    <property type="entry name" value="Transposase_20"/>
</dbReference>
<feature type="domain" description="Transposase IS116/IS110/IS902 C-terminal" evidence="2">
    <location>
        <begin position="215"/>
        <end position="294"/>
    </location>
</feature>
<evidence type="ECO:0000259" key="2">
    <source>
        <dbReference type="Pfam" id="PF02371"/>
    </source>
</evidence>
<protein>
    <submittedName>
        <fullName evidence="3">IS110 family transposase</fullName>
    </submittedName>
</protein>
<evidence type="ECO:0000313" key="4">
    <source>
        <dbReference type="Proteomes" id="UP001589789"/>
    </source>
</evidence>
<accession>A0ABV6IWZ8</accession>
<dbReference type="NCBIfam" id="NF033542">
    <property type="entry name" value="transpos_IS110"/>
    <property type="match status" value="1"/>
</dbReference>
<gene>
    <name evidence="3" type="ORF">ACFFIC_21720</name>
</gene>
<organism evidence="3 4">
    <name type="scientific">Muricoccus vinaceus</name>
    <dbReference type="NCBI Taxonomy" id="424704"/>
    <lineage>
        <taxon>Bacteria</taxon>
        <taxon>Pseudomonadati</taxon>
        <taxon>Pseudomonadota</taxon>
        <taxon>Alphaproteobacteria</taxon>
        <taxon>Acetobacterales</taxon>
        <taxon>Roseomonadaceae</taxon>
        <taxon>Muricoccus</taxon>
    </lineage>
</organism>
<dbReference type="EMBL" id="JBHLVZ010000079">
    <property type="protein sequence ID" value="MFC0388133.1"/>
    <property type="molecule type" value="Genomic_DNA"/>
</dbReference>